<feature type="domain" description="Peptidase S1" evidence="3">
    <location>
        <begin position="10"/>
        <end position="273"/>
    </location>
</feature>
<dbReference type="PANTHER" id="PTHR15462:SF8">
    <property type="entry name" value="SERINE PROTEASE"/>
    <property type="match status" value="1"/>
</dbReference>
<dbReference type="InterPro" id="IPR043504">
    <property type="entry name" value="Peptidase_S1_PA_chymotrypsin"/>
</dbReference>
<dbReference type="PROSITE" id="PS50240">
    <property type="entry name" value="TRYPSIN_DOM"/>
    <property type="match status" value="1"/>
</dbReference>
<dbReference type="InterPro" id="IPR001254">
    <property type="entry name" value="Trypsin_dom"/>
</dbReference>
<dbReference type="InterPro" id="IPR050966">
    <property type="entry name" value="Glutamyl_endopeptidase"/>
</dbReference>
<dbReference type="AlphaFoldDB" id="Q16CG5"/>
<proteinExistence type="predicted"/>
<dbReference type="PROSITE" id="PS00134">
    <property type="entry name" value="TRYPSIN_HIS"/>
    <property type="match status" value="1"/>
</dbReference>
<feature type="signal peptide" evidence="2">
    <location>
        <begin position="1"/>
        <end position="20"/>
    </location>
</feature>
<reference evidence="4 5" key="1">
    <citation type="journal article" date="2007" name="J. Bacteriol.">
        <title>The complete genome sequence of Roseobacter denitrificans reveals a mixotrophic rather than photosynthetic metabolism.</title>
        <authorList>
            <person name="Swingley W.D."/>
            <person name="Sadekar S."/>
            <person name="Mastrian S.D."/>
            <person name="Matthies H.J."/>
            <person name="Hao J."/>
            <person name="Ramos H."/>
            <person name="Acharya C.R."/>
            <person name="Conrad A.L."/>
            <person name="Taylor H.L."/>
            <person name="Dejesa L.C."/>
            <person name="Shah M.K."/>
            <person name="O'huallachain M.E."/>
            <person name="Lince M.T."/>
            <person name="Blankenship R.E."/>
            <person name="Beatty J.T."/>
            <person name="Touchman J.W."/>
        </authorList>
    </citation>
    <scope>NUCLEOTIDE SEQUENCE [LARGE SCALE GENOMIC DNA]</scope>
    <source>
        <strain evidence="5">ATCC 33942 / OCh 114</strain>
    </source>
</reference>
<dbReference type="KEGG" id="rde:RD1_0628"/>
<keyword evidence="1 2" id="KW-0732">Signal</keyword>
<dbReference type="HOGENOM" id="CLU_071546_1_0_5"/>
<dbReference type="PRINTS" id="PR00722">
    <property type="entry name" value="CHYMOTRYPSIN"/>
</dbReference>
<evidence type="ECO:0000256" key="1">
    <source>
        <dbReference type="ARBA" id="ARBA00022729"/>
    </source>
</evidence>
<dbReference type="eggNOG" id="COG3591">
    <property type="taxonomic scope" value="Bacteria"/>
</dbReference>
<dbReference type="STRING" id="375451.RD1_0628"/>
<protein>
    <submittedName>
        <fullName evidence="4">Trypsin domain protein, putative</fullName>
    </submittedName>
</protein>
<keyword evidence="5" id="KW-1185">Reference proteome</keyword>
<evidence type="ECO:0000313" key="4">
    <source>
        <dbReference type="EMBL" id="ABG30328.1"/>
    </source>
</evidence>
<dbReference type="MEROPS" id="S01.260"/>
<dbReference type="RefSeq" id="WP_011566950.1">
    <property type="nucleotide sequence ID" value="NC_008209.1"/>
</dbReference>
<dbReference type="Gene3D" id="2.40.10.10">
    <property type="entry name" value="Trypsin-like serine proteases"/>
    <property type="match status" value="2"/>
</dbReference>
<evidence type="ECO:0000256" key="2">
    <source>
        <dbReference type="SAM" id="SignalP"/>
    </source>
</evidence>
<organism evidence="4 5">
    <name type="scientific">Roseobacter denitrificans (strain ATCC 33942 / OCh 114)</name>
    <name type="common">Erythrobacter sp. (strain OCh 114)</name>
    <name type="synonym">Roseobacter denitrificans</name>
    <dbReference type="NCBI Taxonomy" id="375451"/>
    <lineage>
        <taxon>Bacteria</taxon>
        <taxon>Pseudomonadati</taxon>
        <taxon>Pseudomonadota</taxon>
        <taxon>Alphaproteobacteria</taxon>
        <taxon>Rhodobacterales</taxon>
        <taxon>Roseobacteraceae</taxon>
        <taxon>Roseobacter</taxon>
    </lineage>
</organism>
<evidence type="ECO:0000313" key="5">
    <source>
        <dbReference type="Proteomes" id="UP000007029"/>
    </source>
</evidence>
<dbReference type="GO" id="GO:0006508">
    <property type="term" value="P:proteolysis"/>
    <property type="evidence" value="ECO:0007669"/>
    <property type="project" value="InterPro"/>
</dbReference>
<evidence type="ECO:0000259" key="3">
    <source>
        <dbReference type="PROSITE" id="PS50240"/>
    </source>
</evidence>
<sequence length="273" mass="28874">MRRWVRAAALLGCLATSAAADPQGLRALETGVDAGAWEAVGRLNIGGRGFCTGALIAPDIVLTAAHCLFDKRSGAQVDPTGIEFLAGWRKGRAAAHRQVKHAALHKDYTYGDVVAPERVRYDLALLRLVRPIRNTTITPFETAPHPAKGAQVGVVSYGRDRAEAPSLQEVCEVLGRQEGVLITTCAVDFGSSGAPIFSFASGAAVIVSVVSAKAEVEGQNIALGTDLSGALAALHETLARQNRPFVRAVPALRQTTIEESRSSMGARFIRPAQ</sequence>
<dbReference type="EMBL" id="CP000362">
    <property type="protein sequence ID" value="ABG30328.1"/>
    <property type="molecule type" value="Genomic_DNA"/>
</dbReference>
<dbReference type="PANTHER" id="PTHR15462">
    <property type="entry name" value="SERINE PROTEASE"/>
    <property type="match status" value="1"/>
</dbReference>
<dbReference type="GO" id="GO:0004252">
    <property type="term" value="F:serine-type endopeptidase activity"/>
    <property type="evidence" value="ECO:0007669"/>
    <property type="project" value="InterPro"/>
</dbReference>
<dbReference type="InterPro" id="IPR018114">
    <property type="entry name" value="TRYPSIN_HIS"/>
</dbReference>
<dbReference type="SMART" id="SM00020">
    <property type="entry name" value="Tryp_SPc"/>
    <property type="match status" value="1"/>
</dbReference>
<feature type="chain" id="PRO_5004184288" evidence="2">
    <location>
        <begin position="21"/>
        <end position="273"/>
    </location>
</feature>
<dbReference type="InterPro" id="IPR001314">
    <property type="entry name" value="Peptidase_S1A"/>
</dbReference>
<name>Q16CG5_ROSDO</name>
<dbReference type="Proteomes" id="UP000007029">
    <property type="component" value="Chromosome"/>
</dbReference>
<dbReference type="Pfam" id="PF00089">
    <property type="entry name" value="Trypsin"/>
    <property type="match status" value="1"/>
</dbReference>
<dbReference type="SUPFAM" id="SSF50494">
    <property type="entry name" value="Trypsin-like serine proteases"/>
    <property type="match status" value="1"/>
</dbReference>
<gene>
    <name evidence="4" type="ordered locus">RD1_0628</name>
</gene>
<dbReference type="InterPro" id="IPR009003">
    <property type="entry name" value="Peptidase_S1_PA"/>
</dbReference>
<dbReference type="OrthoDB" id="267336at2"/>
<accession>Q16CG5</accession>